<feature type="compositionally biased region" description="Polar residues" evidence="2">
    <location>
        <begin position="1"/>
        <end position="10"/>
    </location>
</feature>
<dbReference type="AlphaFoldDB" id="A0A6A4ICG6"/>
<evidence type="ECO:0000256" key="1">
    <source>
        <dbReference type="SAM" id="Coils"/>
    </source>
</evidence>
<dbReference type="Proteomes" id="UP000799118">
    <property type="component" value="Unassembled WGS sequence"/>
</dbReference>
<gene>
    <name evidence="3" type="ORF">BT96DRAFT_970929</name>
</gene>
<name>A0A6A4ICG6_9AGAR</name>
<keyword evidence="4" id="KW-1185">Reference proteome</keyword>
<sequence length="143" mass="16283">MNPFGGSSSYRPKPHPTLKRKFEPPSTETASRKKANESYSDNDTVEVDSSSSTPRVGRLFGPSYSVGAVRDKELEDLEKEKRDLGTQLRAARWEEARLKKMTKLKEENKAIRGELDKLMHSNEALRRRLQDETLGDTIIFVSE</sequence>
<dbReference type="EMBL" id="ML769392">
    <property type="protein sequence ID" value="KAE9408296.1"/>
    <property type="molecule type" value="Genomic_DNA"/>
</dbReference>
<feature type="coiled-coil region" evidence="1">
    <location>
        <begin position="74"/>
        <end position="128"/>
    </location>
</feature>
<organism evidence="3 4">
    <name type="scientific">Gymnopus androsaceus JB14</name>
    <dbReference type="NCBI Taxonomy" id="1447944"/>
    <lineage>
        <taxon>Eukaryota</taxon>
        <taxon>Fungi</taxon>
        <taxon>Dikarya</taxon>
        <taxon>Basidiomycota</taxon>
        <taxon>Agaricomycotina</taxon>
        <taxon>Agaricomycetes</taxon>
        <taxon>Agaricomycetidae</taxon>
        <taxon>Agaricales</taxon>
        <taxon>Marasmiineae</taxon>
        <taxon>Omphalotaceae</taxon>
        <taxon>Gymnopus</taxon>
    </lineage>
</organism>
<keyword evidence="1" id="KW-0175">Coiled coil</keyword>
<evidence type="ECO:0000313" key="4">
    <source>
        <dbReference type="Proteomes" id="UP000799118"/>
    </source>
</evidence>
<evidence type="ECO:0000256" key="2">
    <source>
        <dbReference type="SAM" id="MobiDB-lite"/>
    </source>
</evidence>
<feature type="compositionally biased region" description="Polar residues" evidence="2">
    <location>
        <begin position="37"/>
        <end position="54"/>
    </location>
</feature>
<feature type="region of interest" description="Disordered" evidence="2">
    <location>
        <begin position="1"/>
        <end position="62"/>
    </location>
</feature>
<protein>
    <recommendedName>
        <fullName evidence="5">BZIP domain-containing protein</fullName>
    </recommendedName>
</protein>
<evidence type="ECO:0000313" key="3">
    <source>
        <dbReference type="EMBL" id="KAE9408296.1"/>
    </source>
</evidence>
<proteinExistence type="predicted"/>
<evidence type="ECO:0008006" key="5">
    <source>
        <dbReference type="Google" id="ProtNLM"/>
    </source>
</evidence>
<reference evidence="3" key="1">
    <citation type="journal article" date="2019" name="Environ. Microbiol.">
        <title>Fungal ecological strategies reflected in gene transcription - a case study of two litter decomposers.</title>
        <authorList>
            <person name="Barbi F."/>
            <person name="Kohler A."/>
            <person name="Barry K."/>
            <person name="Baskaran P."/>
            <person name="Daum C."/>
            <person name="Fauchery L."/>
            <person name="Ihrmark K."/>
            <person name="Kuo A."/>
            <person name="LaButti K."/>
            <person name="Lipzen A."/>
            <person name="Morin E."/>
            <person name="Grigoriev I.V."/>
            <person name="Henrissat B."/>
            <person name="Lindahl B."/>
            <person name="Martin F."/>
        </authorList>
    </citation>
    <scope>NUCLEOTIDE SEQUENCE</scope>
    <source>
        <strain evidence="3">JB14</strain>
    </source>
</reference>
<accession>A0A6A4ICG6</accession>